<reference evidence="1 2" key="1">
    <citation type="journal article" date="2022" name="Plant J.">
        <title>Chromosome-level genome of Camellia lanceoleosa provides a valuable resource for understanding genome evolution and self-incompatibility.</title>
        <authorList>
            <person name="Gong W."/>
            <person name="Xiao S."/>
            <person name="Wang L."/>
            <person name="Liao Z."/>
            <person name="Chang Y."/>
            <person name="Mo W."/>
            <person name="Hu G."/>
            <person name="Li W."/>
            <person name="Zhao G."/>
            <person name="Zhu H."/>
            <person name="Hu X."/>
            <person name="Ji K."/>
            <person name="Xiang X."/>
            <person name="Song Q."/>
            <person name="Yuan D."/>
            <person name="Jin S."/>
            <person name="Zhang L."/>
        </authorList>
    </citation>
    <scope>NUCLEOTIDE SEQUENCE [LARGE SCALE GENOMIC DNA]</scope>
    <source>
        <strain evidence="1">SQ_2022a</strain>
    </source>
</reference>
<gene>
    <name evidence="1" type="ORF">LOK49_LG06G01269</name>
</gene>
<organism evidence="1 2">
    <name type="scientific">Camellia lanceoleosa</name>
    <dbReference type="NCBI Taxonomy" id="1840588"/>
    <lineage>
        <taxon>Eukaryota</taxon>
        <taxon>Viridiplantae</taxon>
        <taxon>Streptophyta</taxon>
        <taxon>Embryophyta</taxon>
        <taxon>Tracheophyta</taxon>
        <taxon>Spermatophyta</taxon>
        <taxon>Magnoliopsida</taxon>
        <taxon>eudicotyledons</taxon>
        <taxon>Gunneridae</taxon>
        <taxon>Pentapetalae</taxon>
        <taxon>asterids</taxon>
        <taxon>Ericales</taxon>
        <taxon>Theaceae</taxon>
        <taxon>Camellia</taxon>
    </lineage>
</organism>
<dbReference type="EMBL" id="CM045762">
    <property type="protein sequence ID" value="KAI8010323.1"/>
    <property type="molecule type" value="Genomic_DNA"/>
</dbReference>
<comment type="caution">
    <text evidence="1">The sequence shown here is derived from an EMBL/GenBank/DDBJ whole genome shotgun (WGS) entry which is preliminary data.</text>
</comment>
<dbReference type="Proteomes" id="UP001060215">
    <property type="component" value="Chromosome 5"/>
</dbReference>
<protein>
    <submittedName>
        <fullName evidence="1">Uncharacterized protein</fullName>
    </submittedName>
</protein>
<accession>A0ACC0H9V7</accession>
<name>A0ACC0H9V7_9ERIC</name>
<keyword evidence="2" id="KW-1185">Reference proteome</keyword>
<proteinExistence type="predicted"/>
<sequence length="538" mass="58722">MPPISNDPAIGDELILEDGGCKAETVSKFCLIGKVLAPKILNRNAVSSIINSAWKLRGTLTISAWSDNIFLFHFTEVEERNRILFESPWSIMGSLLVLRTLSAGQTAAEVDFNWCSFWVQAYGLPFHNMTRQTGEILGRQVGHLVQVEAQSEGLLLNQSFLRFCVAINLQEPLPKGVWLKRPQGGSAIWVFFKYERLSDFCYDCGRIGHDNKICKFVSKEQGLAFSYGPELRTGAVKSWGLQVDQLLRKEKELFVRASPPSSHRSKQSASPSFDPTAACNQPGQKDTVPHSYTSFSGTELCTRSSAFPETDGTACSETGGTLSPETPGLAVIDMPPSLTSIEGDKIFLSSQPPHHTDDSSSLDLTTKVGPALERSTSALRPTTSSTGPAYYVTEPPDNPRTSTPTLTSGELGLSLQTPGPLPQSLAPSYALDSCLSKALKSLSFKRKNPEELQPSSRPPKLLRYDAPSSLVSHISEPLSPSLVDGIGLYSHGPPTARQPTNAHLGVEALGFLEGILCLKLRFKKLELTQIVQLSLQYR</sequence>
<evidence type="ECO:0000313" key="2">
    <source>
        <dbReference type="Proteomes" id="UP001060215"/>
    </source>
</evidence>
<evidence type="ECO:0000313" key="1">
    <source>
        <dbReference type="EMBL" id="KAI8010323.1"/>
    </source>
</evidence>